<dbReference type="Gene3D" id="3.40.50.1240">
    <property type="entry name" value="Phosphoglycerate mutase-like"/>
    <property type="match status" value="1"/>
</dbReference>
<evidence type="ECO:0000313" key="3">
    <source>
        <dbReference type="Ensembl" id="ENSNMLP00000011853.1"/>
    </source>
</evidence>
<dbReference type="Proteomes" id="UP000694523">
    <property type="component" value="Unplaced"/>
</dbReference>
<feature type="binding site" evidence="2">
    <location>
        <position position="67"/>
    </location>
    <ligand>
        <name>substrate</name>
    </ligand>
</feature>
<dbReference type="PANTHER" id="PTHR46517">
    <property type="entry name" value="FRUCTOSE-2,6-BISPHOSPHATASE TIGAR"/>
    <property type="match status" value="1"/>
</dbReference>
<dbReference type="Ensembl" id="ENSNMLT00000013418.1">
    <property type="protein sequence ID" value="ENSNMLP00000011853.1"/>
    <property type="gene ID" value="ENSNMLG00000008128.1"/>
</dbReference>
<dbReference type="SUPFAM" id="SSF53254">
    <property type="entry name" value="Phosphoglycerate mutase-like"/>
    <property type="match status" value="1"/>
</dbReference>
<dbReference type="AlphaFoldDB" id="A0A8C6SY03"/>
<dbReference type="InterPro" id="IPR051695">
    <property type="entry name" value="Phosphoglycerate_Mutase"/>
</dbReference>
<keyword evidence="4" id="KW-1185">Reference proteome</keyword>
<dbReference type="PANTHER" id="PTHR46517:SF3">
    <property type="entry name" value="FRUCTOSE-2,6-BISPHOSPHATASE TIGAR A-RELATED"/>
    <property type="match status" value="1"/>
</dbReference>
<reference evidence="3" key="2">
    <citation type="submission" date="2025-09" db="UniProtKB">
        <authorList>
            <consortium name="Ensembl"/>
        </authorList>
    </citation>
    <scope>IDENTIFICATION</scope>
</reference>
<dbReference type="GO" id="GO:0005829">
    <property type="term" value="C:cytosol"/>
    <property type="evidence" value="ECO:0007669"/>
    <property type="project" value="TreeGrafter"/>
</dbReference>
<organism evidence="3 4">
    <name type="scientific">Neogobius melanostomus</name>
    <name type="common">round goby</name>
    <dbReference type="NCBI Taxonomy" id="47308"/>
    <lineage>
        <taxon>Eukaryota</taxon>
        <taxon>Metazoa</taxon>
        <taxon>Chordata</taxon>
        <taxon>Craniata</taxon>
        <taxon>Vertebrata</taxon>
        <taxon>Euteleostomi</taxon>
        <taxon>Actinopterygii</taxon>
        <taxon>Neopterygii</taxon>
        <taxon>Teleostei</taxon>
        <taxon>Neoteleostei</taxon>
        <taxon>Acanthomorphata</taxon>
        <taxon>Gobiaria</taxon>
        <taxon>Gobiiformes</taxon>
        <taxon>Gobioidei</taxon>
        <taxon>Gobiidae</taxon>
        <taxon>Benthophilinae</taxon>
        <taxon>Neogobiini</taxon>
        <taxon>Neogobius</taxon>
    </lineage>
</organism>
<evidence type="ECO:0000256" key="2">
    <source>
        <dbReference type="PIRSR" id="PIRSR613078-2"/>
    </source>
</evidence>
<dbReference type="GO" id="GO:0004331">
    <property type="term" value="F:fructose-2,6-bisphosphate 2-phosphatase activity"/>
    <property type="evidence" value="ECO:0007669"/>
    <property type="project" value="TreeGrafter"/>
</dbReference>
<dbReference type="InterPro" id="IPR013078">
    <property type="entry name" value="His_Pase_superF_clade-1"/>
</dbReference>
<dbReference type="GO" id="GO:0045820">
    <property type="term" value="P:negative regulation of glycolytic process"/>
    <property type="evidence" value="ECO:0007669"/>
    <property type="project" value="TreeGrafter"/>
</dbReference>
<dbReference type="Pfam" id="PF00300">
    <property type="entry name" value="His_Phos_1"/>
    <property type="match status" value="1"/>
</dbReference>
<protein>
    <submittedName>
        <fullName evidence="3">TP53 induced glycolysis regulatory phosphatase a</fullName>
    </submittedName>
</protein>
<evidence type="ECO:0000256" key="1">
    <source>
        <dbReference type="ARBA" id="ARBA00022801"/>
    </source>
</evidence>
<sequence>SLKNSPCIDSNIIFLHSGETIYNKKGILQGQAIDSPLSDTGFKQAEAAGHYLKEVKINSVYVSDMLRAQQTAETILKHSHSCSALPINLDYLLKERSFGITEGRQMKELKELANTAGQSFLDFTPPGGETKEQVMERFKTFWEKLLQQIGDKHWDADSGSNLPLAQIQTPVEGKADDGLQDVPVHVLVVTHGAYMCEAVRYFLEELNCSIPLLSNKSHMLSLSPNTGLCRFIVTLEKENGRFRLAQIHCVFIHRVDHLKLSQE</sequence>
<reference evidence="3" key="1">
    <citation type="submission" date="2025-08" db="UniProtKB">
        <authorList>
            <consortium name="Ensembl"/>
        </authorList>
    </citation>
    <scope>IDENTIFICATION</scope>
</reference>
<dbReference type="CDD" id="cd07067">
    <property type="entry name" value="HP_PGM_like"/>
    <property type="match status" value="1"/>
</dbReference>
<accession>A0A8C6SY03</accession>
<keyword evidence="1" id="KW-0378">Hydrolase</keyword>
<proteinExistence type="predicted"/>
<dbReference type="InterPro" id="IPR029033">
    <property type="entry name" value="His_PPase_superfam"/>
</dbReference>
<dbReference type="GO" id="GO:0043456">
    <property type="term" value="P:regulation of pentose-phosphate shunt"/>
    <property type="evidence" value="ECO:0007669"/>
    <property type="project" value="TreeGrafter"/>
</dbReference>
<dbReference type="SMART" id="SM00855">
    <property type="entry name" value="PGAM"/>
    <property type="match status" value="1"/>
</dbReference>
<evidence type="ECO:0000313" key="4">
    <source>
        <dbReference type="Proteomes" id="UP000694523"/>
    </source>
</evidence>
<name>A0A8C6SY03_9GOBI</name>